<gene>
    <name evidence="1" type="ORF">FRX31_006231</name>
</gene>
<dbReference type="EMBL" id="JABWDY010005760">
    <property type="protein sequence ID" value="KAF5204182.1"/>
    <property type="molecule type" value="Genomic_DNA"/>
</dbReference>
<reference evidence="1 2" key="1">
    <citation type="submission" date="2020-06" db="EMBL/GenBank/DDBJ databases">
        <title>Transcriptomic and genomic resources for Thalictrum thalictroides and T. hernandezii: Facilitating candidate gene discovery in an emerging model plant lineage.</title>
        <authorList>
            <person name="Arias T."/>
            <person name="Riano-Pachon D.M."/>
            <person name="Di Stilio V.S."/>
        </authorList>
    </citation>
    <scope>NUCLEOTIDE SEQUENCE [LARGE SCALE GENOMIC DNA]</scope>
    <source>
        <strain evidence="2">cv. WT478/WT964</strain>
        <tissue evidence="1">Leaves</tissue>
    </source>
</reference>
<dbReference type="Proteomes" id="UP000554482">
    <property type="component" value="Unassembled WGS sequence"/>
</dbReference>
<keyword evidence="2" id="KW-1185">Reference proteome</keyword>
<evidence type="ECO:0000313" key="2">
    <source>
        <dbReference type="Proteomes" id="UP000554482"/>
    </source>
</evidence>
<dbReference type="AlphaFoldDB" id="A0A7J6X738"/>
<organism evidence="1 2">
    <name type="scientific">Thalictrum thalictroides</name>
    <name type="common">Rue-anemone</name>
    <name type="synonym">Anemone thalictroides</name>
    <dbReference type="NCBI Taxonomy" id="46969"/>
    <lineage>
        <taxon>Eukaryota</taxon>
        <taxon>Viridiplantae</taxon>
        <taxon>Streptophyta</taxon>
        <taxon>Embryophyta</taxon>
        <taxon>Tracheophyta</taxon>
        <taxon>Spermatophyta</taxon>
        <taxon>Magnoliopsida</taxon>
        <taxon>Ranunculales</taxon>
        <taxon>Ranunculaceae</taxon>
        <taxon>Thalictroideae</taxon>
        <taxon>Thalictrum</taxon>
    </lineage>
</organism>
<protein>
    <submittedName>
        <fullName evidence="1">Uncharacterized protein</fullName>
    </submittedName>
</protein>
<proteinExistence type="predicted"/>
<comment type="caution">
    <text evidence="1">The sequence shown here is derived from an EMBL/GenBank/DDBJ whole genome shotgun (WGS) entry which is preliminary data.</text>
</comment>
<evidence type="ECO:0000313" key="1">
    <source>
        <dbReference type="EMBL" id="KAF5204182.1"/>
    </source>
</evidence>
<accession>A0A7J6X738</accession>
<sequence length="70" mass="7460">KPGKFSAPVLRTDSRLREEGGVCDFSCEASTRFIFLFVGASSCVTVDLIKVIYSSIVVLVLAATSGSEID</sequence>
<feature type="non-terminal residue" evidence="1">
    <location>
        <position position="1"/>
    </location>
</feature>
<name>A0A7J6X738_THATH</name>